<dbReference type="GO" id="GO:0005736">
    <property type="term" value="C:RNA polymerase I complex"/>
    <property type="evidence" value="ECO:0007669"/>
    <property type="project" value="TreeGrafter"/>
</dbReference>
<evidence type="ECO:0000313" key="8">
    <source>
        <dbReference type="Proteomes" id="UP000245942"/>
    </source>
</evidence>
<proteinExistence type="predicted"/>
<reference evidence="7 8" key="1">
    <citation type="journal article" date="2018" name="Mol. Biol. Evol.">
        <title>Broad Genomic Sampling Reveals a Smut Pathogenic Ancestry of the Fungal Clade Ustilaginomycotina.</title>
        <authorList>
            <person name="Kijpornyongpan T."/>
            <person name="Mondo S.J."/>
            <person name="Barry K."/>
            <person name="Sandor L."/>
            <person name="Lee J."/>
            <person name="Lipzen A."/>
            <person name="Pangilinan J."/>
            <person name="LaButti K."/>
            <person name="Hainaut M."/>
            <person name="Henrissat B."/>
            <person name="Grigoriev I.V."/>
            <person name="Spatafora J.W."/>
            <person name="Aime M.C."/>
        </authorList>
    </citation>
    <scope>NUCLEOTIDE SEQUENCE [LARGE SCALE GENOMIC DNA]</scope>
    <source>
        <strain evidence="7 8">MCA 4718</strain>
    </source>
</reference>
<evidence type="ECO:0000256" key="3">
    <source>
        <dbReference type="ARBA" id="ARBA00023163"/>
    </source>
</evidence>
<dbReference type="GO" id="GO:0006362">
    <property type="term" value="P:transcription elongation by RNA polymerase I"/>
    <property type="evidence" value="ECO:0007669"/>
    <property type="project" value="TreeGrafter"/>
</dbReference>
<evidence type="ECO:0000313" key="7">
    <source>
        <dbReference type="EMBL" id="PWN18529.1"/>
    </source>
</evidence>
<dbReference type="STRING" id="1684307.A0A316TZ72"/>
<feature type="compositionally biased region" description="Low complexity" evidence="5">
    <location>
        <begin position="34"/>
        <end position="56"/>
    </location>
</feature>
<feature type="compositionally biased region" description="Basic and acidic residues" evidence="5">
    <location>
        <begin position="23"/>
        <end position="33"/>
    </location>
</feature>
<dbReference type="PANTHER" id="PTHR12709">
    <property type="entry name" value="DNA-DIRECTED RNA POLYMERASE II, III"/>
    <property type="match status" value="1"/>
</dbReference>
<dbReference type="GO" id="GO:0006352">
    <property type="term" value="P:DNA-templated transcription initiation"/>
    <property type="evidence" value="ECO:0007669"/>
    <property type="project" value="InterPro"/>
</dbReference>
<dbReference type="PANTHER" id="PTHR12709:SF5">
    <property type="entry name" value="DNA-DIRECTED RNA POLYMERASE I SUBUNIT RPA43"/>
    <property type="match status" value="1"/>
</dbReference>
<evidence type="ECO:0000259" key="6">
    <source>
        <dbReference type="Pfam" id="PF17875"/>
    </source>
</evidence>
<accession>A0A316TZ72</accession>
<dbReference type="InterPro" id="IPR041178">
    <property type="entry name" value="RPA43_OB"/>
</dbReference>
<dbReference type="RefSeq" id="XP_025345689.1">
    <property type="nucleotide sequence ID" value="XM_025494548.1"/>
</dbReference>
<feature type="region of interest" description="Disordered" evidence="5">
    <location>
        <begin position="310"/>
        <end position="374"/>
    </location>
</feature>
<organism evidence="7 8">
    <name type="scientific">Pseudomicrostroma glucosiphilum</name>
    <dbReference type="NCBI Taxonomy" id="1684307"/>
    <lineage>
        <taxon>Eukaryota</taxon>
        <taxon>Fungi</taxon>
        <taxon>Dikarya</taxon>
        <taxon>Basidiomycota</taxon>
        <taxon>Ustilaginomycotina</taxon>
        <taxon>Exobasidiomycetes</taxon>
        <taxon>Microstromatales</taxon>
        <taxon>Microstromatales incertae sedis</taxon>
        <taxon>Pseudomicrostroma</taxon>
    </lineage>
</organism>
<gene>
    <name evidence="7" type="ORF">BCV69DRAFT_301322</name>
</gene>
<sequence length="374" mass="39665">MAKASSSSLEPPSKRKRSSGSHDSSRERKERRGSTSSRGSESEADSIASSSSTASSSKKRKSKSSSSKEGKAVDSRAPYLSQVPLSSAFELQYPVLTLSIPPVHASQPMVALVELFDSLVMRFVPPLNGILISHGTACFMIDEAEAEKNAQGPPVDGQWAGVGPSALVGADAAFATSRVAVECCVWRPKVGMKVEGTITLSTPSHVSLLVYATFNASISSDHMTDYEFIESSSPRPGEAGQTESEAGAGEEEEYGYWRHKVTRERLGASTGGRVQFAIVSLTISPPSLSLSGSLLDRPFEVAPPRSVGLSAGAGGWTPSNAAAKGMQKEDREAIKKATRRVRWEEDDEESDDDDATGLSSGAGPEVKPGKHVKF</sequence>
<feature type="domain" description="RPA43 OB" evidence="6">
    <location>
        <begin position="188"/>
        <end position="295"/>
    </location>
</feature>
<feature type="compositionally biased region" description="Acidic residues" evidence="5">
    <location>
        <begin position="344"/>
        <end position="355"/>
    </location>
</feature>
<evidence type="ECO:0000256" key="1">
    <source>
        <dbReference type="ARBA" id="ARBA00004123"/>
    </source>
</evidence>
<dbReference type="InterPro" id="IPR036898">
    <property type="entry name" value="RNA_pol_Rpb7-like_N_sf"/>
</dbReference>
<dbReference type="Gene3D" id="2.40.50.1060">
    <property type="match status" value="1"/>
</dbReference>
<feature type="compositionally biased region" description="Polar residues" evidence="5">
    <location>
        <begin position="1"/>
        <end position="10"/>
    </location>
</feature>
<dbReference type="Gene3D" id="3.30.1490.120">
    <property type="entry name" value="RNA polymerase Rpb7-like, N-terminal domain"/>
    <property type="match status" value="1"/>
</dbReference>
<dbReference type="GeneID" id="37016282"/>
<evidence type="ECO:0000256" key="2">
    <source>
        <dbReference type="ARBA" id="ARBA00022478"/>
    </source>
</evidence>
<feature type="compositionally biased region" description="Basic and acidic residues" evidence="5">
    <location>
        <begin position="326"/>
        <end position="335"/>
    </location>
</feature>
<keyword evidence="3" id="KW-0804">Transcription</keyword>
<dbReference type="Proteomes" id="UP000245942">
    <property type="component" value="Unassembled WGS sequence"/>
</dbReference>
<evidence type="ECO:0000256" key="4">
    <source>
        <dbReference type="ARBA" id="ARBA00023242"/>
    </source>
</evidence>
<name>A0A316TZ72_9BASI</name>
<dbReference type="AlphaFoldDB" id="A0A316TZ72"/>
<dbReference type="Pfam" id="PF17875">
    <property type="entry name" value="RPA43_OB"/>
    <property type="match status" value="1"/>
</dbReference>
<keyword evidence="2" id="KW-0240">DNA-directed RNA polymerase</keyword>
<keyword evidence="8" id="KW-1185">Reference proteome</keyword>
<feature type="compositionally biased region" description="Low complexity" evidence="5">
    <location>
        <begin position="237"/>
        <end position="247"/>
    </location>
</feature>
<dbReference type="OrthoDB" id="10250504at2759"/>
<dbReference type="InterPro" id="IPR045113">
    <property type="entry name" value="Rpb7-like"/>
</dbReference>
<keyword evidence="4" id="KW-0539">Nucleus</keyword>
<feature type="region of interest" description="Disordered" evidence="5">
    <location>
        <begin position="1"/>
        <end position="75"/>
    </location>
</feature>
<comment type="subcellular location">
    <subcellularLocation>
        <location evidence="1">Nucleus</location>
    </subcellularLocation>
</comment>
<dbReference type="EMBL" id="KZ819336">
    <property type="protein sequence ID" value="PWN18529.1"/>
    <property type="molecule type" value="Genomic_DNA"/>
</dbReference>
<evidence type="ECO:0000256" key="5">
    <source>
        <dbReference type="SAM" id="MobiDB-lite"/>
    </source>
</evidence>
<protein>
    <recommendedName>
        <fullName evidence="6">RPA43 OB domain-containing protein</fullName>
    </recommendedName>
</protein>
<feature type="region of interest" description="Disordered" evidence="5">
    <location>
        <begin position="228"/>
        <end position="253"/>
    </location>
</feature>